<evidence type="ECO:0000259" key="1">
    <source>
        <dbReference type="Pfam" id="PF12697"/>
    </source>
</evidence>
<dbReference type="RefSeq" id="WP_344804927.1">
    <property type="nucleotide sequence ID" value="NZ_BAABBO010000007.1"/>
</dbReference>
<organism evidence="2 3">
    <name type="scientific">Allohahella marinimesophila</name>
    <dbReference type="NCBI Taxonomy" id="1054972"/>
    <lineage>
        <taxon>Bacteria</taxon>
        <taxon>Pseudomonadati</taxon>
        <taxon>Pseudomonadota</taxon>
        <taxon>Gammaproteobacteria</taxon>
        <taxon>Oceanospirillales</taxon>
        <taxon>Hahellaceae</taxon>
        <taxon>Allohahella</taxon>
    </lineage>
</organism>
<keyword evidence="3" id="KW-1185">Reference proteome</keyword>
<evidence type="ECO:0000313" key="3">
    <source>
        <dbReference type="Proteomes" id="UP001501337"/>
    </source>
</evidence>
<dbReference type="InterPro" id="IPR000073">
    <property type="entry name" value="AB_hydrolase_1"/>
</dbReference>
<evidence type="ECO:0000313" key="2">
    <source>
        <dbReference type="EMBL" id="GAA3957598.1"/>
    </source>
</evidence>
<dbReference type="InterPro" id="IPR029058">
    <property type="entry name" value="AB_hydrolase_fold"/>
</dbReference>
<reference evidence="3" key="1">
    <citation type="journal article" date="2019" name="Int. J. Syst. Evol. Microbiol.">
        <title>The Global Catalogue of Microorganisms (GCM) 10K type strain sequencing project: providing services to taxonomists for standard genome sequencing and annotation.</title>
        <authorList>
            <consortium name="The Broad Institute Genomics Platform"/>
            <consortium name="The Broad Institute Genome Sequencing Center for Infectious Disease"/>
            <person name="Wu L."/>
            <person name="Ma J."/>
        </authorList>
    </citation>
    <scope>NUCLEOTIDE SEQUENCE [LARGE SCALE GENOMIC DNA]</scope>
    <source>
        <strain evidence="3">JCM 17555</strain>
    </source>
</reference>
<proteinExistence type="predicted"/>
<sequence>MQWVLFWFGVALLVVLAARYWLLRKESKPRASEAFDGVVYQVGAAAIVERHCEAPAATVICMHGFVENLTYFTGFYDQPDVQLIAVNSCAYHLPIEKPHFVQAAWIDTPMAPEGSIEYDAEVLNLALEHLPKSQRVRVHGHSRGGAVVLEAARQRPDLFHSVEVILEAPVLPQARPVSAISPAAMWFMGFLVPLWRRKPISRHNRGAWGPLDDERKRAFIEGLPFNSRRTDVMVANLRSMLLWMEQNDAEIFGCLTHGIIIVPGKDRVLDVESMTESAQSAARYGVSIIEVDQCSHFVLLDRPDVFPAFSAKASA</sequence>
<dbReference type="EMBL" id="BAABBO010000007">
    <property type="protein sequence ID" value="GAA3957598.1"/>
    <property type="molecule type" value="Genomic_DNA"/>
</dbReference>
<dbReference type="Proteomes" id="UP001501337">
    <property type="component" value="Unassembled WGS sequence"/>
</dbReference>
<feature type="domain" description="AB hydrolase-1" evidence="1">
    <location>
        <begin position="132"/>
        <end position="306"/>
    </location>
</feature>
<comment type="caution">
    <text evidence="2">The sequence shown here is derived from an EMBL/GenBank/DDBJ whole genome shotgun (WGS) entry which is preliminary data.</text>
</comment>
<accession>A0ABP7P0E3</accession>
<dbReference type="Gene3D" id="3.40.50.1820">
    <property type="entry name" value="alpha/beta hydrolase"/>
    <property type="match status" value="1"/>
</dbReference>
<dbReference type="SUPFAM" id="SSF53474">
    <property type="entry name" value="alpha/beta-Hydrolases"/>
    <property type="match status" value="1"/>
</dbReference>
<gene>
    <name evidence="2" type="ORF">GCM10022278_15140</name>
</gene>
<protein>
    <recommendedName>
        <fullName evidence="1">AB hydrolase-1 domain-containing protein</fullName>
    </recommendedName>
</protein>
<name>A0ABP7P0E3_9GAMM</name>
<dbReference type="Pfam" id="PF12697">
    <property type="entry name" value="Abhydrolase_6"/>
    <property type="match status" value="1"/>
</dbReference>